<protein>
    <recommendedName>
        <fullName evidence="9">Glycosyltransferase RgtA/B/C/D-like domain-containing protein</fullName>
    </recommendedName>
</protein>
<evidence type="ECO:0000313" key="10">
    <source>
        <dbReference type="EMBL" id="ANU64072.1"/>
    </source>
</evidence>
<dbReference type="AlphaFoldDB" id="A0A1B1SBA0"/>
<dbReference type="PANTHER" id="PTHR33908:SF3">
    <property type="entry name" value="UNDECAPRENYL PHOSPHATE-ALPHA-4-AMINO-4-DEOXY-L-ARABINOSE ARABINOSYL TRANSFERASE"/>
    <property type="match status" value="1"/>
</dbReference>
<keyword evidence="11" id="KW-1185">Reference proteome</keyword>
<feature type="transmembrane region" description="Helical" evidence="8">
    <location>
        <begin position="220"/>
        <end position="240"/>
    </location>
</feature>
<accession>A0A1B1SBA0</accession>
<sequence length="578" mass="65297">MKRETLLPPYAESLWLRHSTLIVILEAAILLLPFLGMALFHSKGEPREAIVAVSMLQTGDWILPVSNGDVIPYKPPLLAWCIALLAKLLGGEVTEYISRMPSALALIALTVWTFRFYVDNGAQRGRAMACATILLTSFEVYRAGMACRVDMLLTFFMVGALFTLYNYWKRGMHGFPVAPVLMMSGAMLSKGPVGVLLPCAVAGLFMLVRGVYFWRVFSKLLGIAIASCVIPMIWYVGAYARGGEEFLRLALEENFGRLTGTMSYASHENPVWYNFQTVLLGMLPYTLLVLFSMLSLHRIKVWTRIHVYVQGWWRRFRALEPAECFTIVCFVVIFVFYCIPKSKRSVYLLPVYPFLAWWVAGYGWHLVKAGSRAISAFMWTICLTAITAYVAYVVVQCGWFPYSLLHGRHALEQAMMVTSLYNSGGVAQWVCVSLSTVMAAVTLLLWRGPKKLSFPATLTTIWLLYIAFGGTYQPGIINAKSDRAIAEAAAKVQPEGPIYAHVSTDMLRFFTADFYTADRVRPFELDNPEAGVMLIGVEDGRKWLPEHADRYEFQLLKHFRQRSCDVRQEVLLLRFQAK</sequence>
<evidence type="ECO:0000313" key="11">
    <source>
        <dbReference type="Proteomes" id="UP000186351"/>
    </source>
</evidence>
<feature type="transmembrane region" description="Helical" evidence="8">
    <location>
        <begin position="151"/>
        <end position="168"/>
    </location>
</feature>
<feature type="transmembrane region" description="Helical" evidence="8">
    <location>
        <begin position="188"/>
        <end position="208"/>
    </location>
</feature>
<accession>A0A1Z2XHC9</accession>
<feature type="transmembrane region" description="Helical" evidence="8">
    <location>
        <begin position="452"/>
        <end position="472"/>
    </location>
</feature>
<dbReference type="OrthoDB" id="8353433at2"/>
<keyword evidence="6 8" id="KW-1133">Transmembrane helix</keyword>
<dbReference type="InterPro" id="IPR038731">
    <property type="entry name" value="RgtA/B/C-like"/>
</dbReference>
<dbReference type="KEGG" id="pary:A4V02_10355"/>
<dbReference type="GO" id="GO:0016763">
    <property type="term" value="F:pentosyltransferase activity"/>
    <property type="evidence" value="ECO:0007669"/>
    <property type="project" value="TreeGrafter"/>
</dbReference>
<keyword evidence="2" id="KW-1003">Cell membrane</keyword>
<organism evidence="10 11">
    <name type="scientific">Muribaculum intestinale</name>
    <dbReference type="NCBI Taxonomy" id="1796646"/>
    <lineage>
        <taxon>Bacteria</taxon>
        <taxon>Pseudomonadati</taxon>
        <taxon>Bacteroidota</taxon>
        <taxon>Bacteroidia</taxon>
        <taxon>Bacteroidales</taxon>
        <taxon>Muribaculaceae</taxon>
        <taxon>Muribaculum</taxon>
    </lineage>
</organism>
<reference evidence="11" key="1">
    <citation type="submission" date="2016-04" db="EMBL/GenBank/DDBJ databases">
        <title>Complete Genome Sequences of Twelve Strains of a Stable Defined Moderately Diverse Mouse Microbiota 2 (sDMDMm2).</title>
        <authorList>
            <person name="Uchimura Y."/>
            <person name="Wyss M."/>
            <person name="Brugiroux S."/>
            <person name="Limenitakis J.P."/>
            <person name="Stecher B."/>
            <person name="McCoy K.D."/>
            <person name="Macpherson A.J."/>
        </authorList>
    </citation>
    <scope>NUCLEOTIDE SEQUENCE [LARGE SCALE GENOMIC DNA]</scope>
    <source>
        <strain evidence="11">YL27</strain>
    </source>
</reference>
<evidence type="ECO:0000256" key="2">
    <source>
        <dbReference type="ARBA" id="ARBA00022475"/>
    </source>
</evidence>
<gene>
    <name evidence="10" type="ORF">A4V02_10355</name>
</gene>
<dbReference type="GeneID" id="65537270"/>
<dbReference type="PANTHER" id="PTHR33908">
    <property type="entry name" value="MANNOSYLTRANSFERASE YKCB-RELATED"/>
    <property type="match status" value="1"/>
</dbReference>
<feature type="transmembrane region" description="Helical" evidence="8">
    <location>
        <begin position="100"/>
        <end position="118"/>
    </location>
</feature>
<feature type="transmembrane region" description="Helical" evidence="8">
    <location>
        <begin position="318"/>
        <end position="339"/>
    </location>
</feature>
<feature type="transmembrane region" description="Helical" evidence="8">
    <location>
        <begin position="271"/>
        <end position="297"/>
    </location>
</feature>
<proteinExistence type="predicted"/>
<dbReference type="Proteomes" id="UP000186351">
    <property type="component" value="Chromosome"/>
</dbReference>
<evidence type="ECO:0000256" key="4">
    <source>
        <dbReference type="ARBA" id="ARBA00022679"/>
    </source>
</evidence>
<feature type="domain" description="Glycosyltransferase RgtA/B/C/D-like" evidence="9">
    <location>
        <begin position="74"/>
        <end position="234"/>
    </location>
</feature>
<dbReference type="Pfam" id="PF13231">
    <property type="entry name" value="PMT_2"/>
    <property type="match status" value="1"/>
</dbReference>
<keyword evidence="4" id="KW-0808">Transferase</keyword>
<evidence type="ECO:0000256" key="1">
    <source>
        <dbReference type="ARBA" id="ARBA00004651"/>
    </source>
</evidence>
<dbReference type="GO" id="GO:0005886">
    <property type="term" value="C:plasma membrane"/>
    <property type="evidence" value="ECO:0007669"/>
    <property type="project" value="UniProtKB-SubCell"/>
</dbReference>
<evidence type="ECO:0000256" key="5">
    <source>
        <dbReference type="ARBA" id="ARBA00022692"/>
    </source>
</evidence>
<evidence type="ECO:0000259" key="9">
    <source>
        <dbReference type="Pfam" id="PF13231"/>
    </source>
</evidence>
<dbReference type="EMBL" id="CP015402">
    <property type="protein sequence ID" value="ANU64072.1"/>
    <property type="molecule type" value="Genomic_DNA"/>
</dbReference>
<evidence type="ECO:0000256" key="3">
    <source>
        <dbReference type="ARBA" id="ARBA00022676"/>
    </source>
</evidence>
<keyword evidence="5 8" id="KW-0812">Transmembrane</keyword>
<keyword evidence="3" id="KW-0328">Glycosyltransferase</keyword>
<evidence type="ECO:0000256" key="7">
    <source>
        <dbReference type="ARBA" id="ARBA00023136"/>
    </source>
</evidence>
<dbReference type="RefSeq" id="WP_068961362.1">
    <property type="nucleotide sequence ID" value="NZ_CAJTCT010000005.1"/>
</dbReference>
<evidence type="ECO:0000256" key="8">
    <source>
        <dbReference type="SAM" id="Phobius"/>
    </source>
</evidence>
<feature type="transmembrane region" description="Helical" evidence="8">
    <location>
        <begin position="20"/>
        <end position="40"/>
    </location>
</feature>
<dbReference type="InterPro" id="IPR050297">
    <property type="entry name" value="LipidA_mod_glycosyltrf_83"/>
</dbReference>
<evidence type="ECO:0000256" key="6">
    <source>
        <dbReference type="ARBA" id="ARBA00022989"/>
    </source>
</evidence>
<name>A0A1B1SBA0_9BACT</name>
<dbReference type="GO" id="GO:0009103">
    <property type="term" value="P:lipopolysaccharide biosynthetic process"/>
    <property type="evidence" value="ECO:0007669"/>
    <property type="project" value="UniProtKB-ARBA"/>
</dbReference>
<feature type="transmembrane region" description="Helical" evidence="8">
    <location>
        <begin position="345"/>
        <end position="364"/>
    </location>
</feature>
<comment type="subcellular location">
    <subcellularLocation>
        <location evidence="1">Cell membrane</location>
        <topology evidence="1">Multi-pass membrane protein</topology>
    </subcellularLocation>
</comment>
<dbReference type="STRING" id="1796646.A4V02_10355"/>
<dbReference type="GO" id="GO:0010041">
    <property type="term" value="P:response to iron(III) ion"/>
    <property type="evidence" value="ECO:0007669"/>
    <property type="project" value="TreeGrafter"/>
</dbReference>
<feature type="transmembrane region" description="Helical" evidence="8">
    <location>
        <begin position="426"/>
        <end position="445"/>
    </location>
</feature>
<keyword evidence="7 8" id="KW-0472">Membrane</keyword>
<feature type="transmembrane region" description="Helical" evidence="8">
    <location>
        <begin position="376"/>
        <end position="395"/>
    </location>
</feature>